<dbReference type="Proteomes" id="UP000441336">
    <property type="component" value="Unassembled WGS sequence"/>
</dbReference>
<reference evidence="4 5" key="1">
    <citation type="submission" date="2019-12" db="EMBL/GenBank/DDBJ databases">
        <title>Hymenobacter sp. HMF4947 Genome sequencing and assembly.</title>
        <authorList>
            <person name="Kang H."/>
            <person name="Cha I."/>
            <person name="Kim H."/>
            <person name="Joh K."/>
        </authorList>
    </citation>
    <scope>NUCLEOTIDE SEQUENCE [LARGE SCALE GENOMIC DNA]</scope>
    <source>
        <strain evidence="4 5">HMF4947</strain>
    </source>
</reference>
<gene>
    <name evidence="4" type="ORF">GO988_08580</name>
</gene>
<dbReference type="SUPFAM" id="SSF69318">
    <property type="entry name" value="Integrin alpha N-terminal domain"/>
    <property type="match status" value="1"/>
</dbReference>
<protein>
    <submittedName>
        <fullName evidence="4">T9SS type A sorting domain-containing protein</fullName>
    </submittedName>
</protein>
<dbReference type="InterPro" id="IPR013517">
    <property type="entry name" value="FG-GAP"/>
</dbReference>
<evidence type="ECO:0000313" key="5">
    <source>
        <dbReference type="Proteomes" id="UP000441336"/>
    </source>
</evidence>
<keyword evidence="1 2" id="KW-0732">Signal</keyword>
<evidence type="ECO:0000259" key="3">
    <source>
        <dbReference type="Pfam" id="PF13205"/>
    </source>
</evidence>
<dbReference type="NCBIfam" id="TIGR04183">
    <property type="entry name" value="Por_Secre_tail"/>
    <property type="match status" value="1"/>
</dbReference>
<dbReference type="PANTHER" id="PTHR46580:SF2">
    <property type="entry name" value="MAM DOMAIN-CONTAINING PROTEIN"/>
    <property type="match status" value="1"/>
</dbReference>
<dbReference type="InterPro" id="IPR032812">
    <property type="entry name" value="SbsA_Ig"/>
</dbReference>
<feature type="chain" id="PRO_5029893317" evidence="2">
    <location>
        <begin position="37"/>
        <end position="610"/>
    </location>
</feature>
<proteinExistence type="predicted"/>
<sequence length="610" mass="62141">MKQVNFTFYSSLGFAKGIGRALLLSGIVLSANAAHAQAPISTSLVPLRNALAVPRTAPVAITFDQPLSTAAATQQALQVFSQQAGGQKAGPATVSGNVLTKTPSVAFLPGETIYVTLTTAAQSTGGQALARPQVYQFTTATTPSLGTFDGGSDLAVGLNPTSVAVGDVDGDGDLDLLTANEASSIPNAMATASVRINDGRGSFAGGQEVPVGRGPFQVVLADLDNDGDLDMLTANSADLTNQVSVRLNNGAGGFGTSYNLTGLGQNPHGLAVGDVNGDGRLDVLVAFYTDNQAATSSSVSVLLNNGTGTAPLFTASQDVAVSARPLNVALGDVDGDGDLDFVSASSKDSTASVRLNDGAGRFSGTQEVRVGVNPQTITLGDVDGDGDLDILTANYFDFRNPLGNYTSSTASVRRNDGRGNFSGTQEVALGQGARSLALGDVDGDGDLDLLATSELSNAASVRRNDGRGNFSATQEVAVGTGPYGLALGDVDGDGKLDLLTSNGKSNTVSVRLNKDKILATTTPQVLAELSIYPNPSAGAFALSYVASQPQAALLTLTDALGRRVQQQTLAVQAGANQVPVSVPGVAPGLYQLTLHLANGQRLSQKVSLLP</sequence>
<dbReference type="Pfam" id="PF13517">
    <property type="entry name" value="FG-GAP_3"/>
    <property type="match status" value="3"/>
</dbReference>
<dbReference type="Gene3D" id="2.130.10.130">
    <property type="entry name" value="Integrin alpha, N-terminal"/>
    <property type="match status" value="3"/>
</dbReference>
<accession>A0A7K1TDA0</accession>
<name>A0A7K1TDA0_9BACT</name>
<dbReference type="InterPro" id="IPR028994">
    <property type="entry name" value="Integrin_alpha_N"/>
</dbReference>
<feature type="signal peptide" evidence="2">
    <location>
        <begin position="1"/>
        <end position="36"/>
    </location>
</feature>
<evidence type="ECO:0000256" key="2">
    <source>
        <dbReference type="SAM" id="SignalP"/>
    </source>
</evidence>
<dbReference type="Pfam" id="PF13205">
    <property type="entry name" value="Big_5"/>
    <property type="match status" value="1"/>
</dbReference>
<dbReference type="EMBL" id="WQKZ01000002">
    <property type="protein sequence ID" value="MVN76378.1"/>
    <property type="molecule type" value="Genomic_DNA"/>
</dbReference>
<dbReference type="Pfam" id="PF01839">
    <property type="entry name" value="FG-GAP"/>
    <property type="match status" value="1"/>
</dbReference>
<organism evidence="4 5">
    <name type="scientific">Hymenobacter ginkgonis</name>
    <dbReference type="NCBI Taxonomy" id="2682976"/>
    <lineage>
        <taxon>Bacteria</taxon>
        <taxon>Pseudomonadati</taxon>
        <taxon>Bacteroidota</taxon>
        <taxon>Cytophagia</taxon>
        <taxon>Cytophagales</taxon>
        <taxon>Hymenobacteraceae</taxon>
        <taxon>Hymenobacter</taxon>
    </lineage>
</organism>
<feature type="domain" description="SbsA Ig-like" evidence="3">
    <location>
        <begin position="37"/>
        <end position="139"/>
    </location>
</feature>
<comment type="caution">
    <text evidence="4">The sequence shown here is derived from an EMBL/GenBank/DDBJ whole genome shotgun (WGS) entry which is preliminary data.</text>
</comment>
<keyword evidence="5" id="KW-1185">Reference proteome</keyword>
<dbReference type="AlphaFoldDB" id="A0A7K1TDA0"/>
<dbReference type="InterPro" id="IPR026444">
    <property type="entry name" value="Secre_tail"/>
</dbReference>
<evidence type="ECO:0000256" key="1">
    <source>
        <dbReference type="ARBA" id="ARBA00022729"/>
    </source>
</evidence>
<evidence type="ECO:0000313" key="4">
    <source>
        <dbReference type="EMBL" id="MVN76378.1"/>
    </source>
</evidence>
<dbReference type="PANTHER" id="PTHR46580">
    <property type="entry name" value="SENSOR KINASE-RELATED"/>
    <property type="match status" value="1"/>
</dbReference>
<dbReference type="RefSeq" id="WP_157564217.1">
    <property type="nucleotide sequence ID" value="NZ_WQKZ01000002.1"/>
</dbReference>